<dbReference type="OrthoDB" id="4820608at2759"/>
<accession>A0A9P4QH78</accession>
<reference evidence="3" key="1">
    <citation type="journal article" date="2020" name="Stud. Mycol.">
        <title>101 Dothideomycetes genomes: a test case for predicting lifestyles and emergence of pathogens.</title>
        <authorList>
            <person name="Haridas S."/>
            <person name="Albert R."/>
            <person name="Binder M."/>
            <person name="Bloem J."/>
            <person name="Labutti K."/>
            <person name="Salamov A."/>
            <person name="Andreopoulos B."/>
            <person name="Baker S."/>
            <person name="Barry K."/>
            <person name="Bills G."/>
            <person name="Bluhm B."/>
            <person name="Cannon C."/>
            <person name="Castanera R."/>
            <person name="Culley D."/>
            <person name="Daum C."/>
            <person name="Ezra D."/>
            <person name="Gonzalez J."/>
            <person name="Henrissat B."/>
            <person name="Kuo A."/>
            <person name="Liang C."/>
            <person name="Lipzen A."/>
            <person name="Lutzoni F."/>
            <person name="Magnuson J."/>
            <person name="Mondo S."/>
            <person name="Nolan M."/>
            <person name="Ohm R."/>
            <person name="Pangilinan J."/>
            <person name="Park H.-J."/>
            <person name="Ramirez L."/>
            <person name="Alfaro M."/>
            <person name="Sun H."/>
            <person name="Tritt A."/>
            <person name="Yoshinaga Y."/>
            <person name="Zwiers L.-H."/>
            <person name="Turgeon B."/>
            <person name="Goodwin S."/>
            <person name="Spatafora J."/>
            <person name="Crous P."/>
            <person name="Grigoriev I."/>
        </authorList>
    </citation>
    <scope>NUCLEOTIDE SEQUENCE</scope>
    <source>
        <strain evidence="3">CBS 116435</strain>
    </source>
</reference>
<keyword evidence="4" id="KW-1185">Reference proteome</keyword>
<gene>
    <name evidence="3" type="ORF">K431DRAFT_342957</name>
</gene>
<sequence>MFYSTIALTALMSLASAAPSSVLAAPPQFGFQESAKFDDLSALPAAVTAVGSYSHLYYQGFNVVSQGITDTQLVGVKAQSPSNVAAVDPLSETFQGQASLLTDYDDSNTTSFDLQSFYFGCVLAEANSITSTPQTCSLTITGFAGQNNAVATQSAQFTSSGTLQQMKKVTLKSSFKKLTSVTFDLSSTTTALVTDDFSYVYYTKDGKAH</sequence>
<evidence type="ECO:0000313" key="3">
    <source>
        <dbReference type="EMBL" id="KAF2725513.1"/>
    </source>
</evidence>
<dbReference type="EMBL" id="MU003767">
    <property type="protein sequence ID" value="KAF2725513.1"/>
    <property type="molecule type" value="Genomic_DNA"/>
</dbReference>
<evidence type="ECO:0000313" key="4">
    <source>
        <dbReference type="Proteomes" id="UP000799441"/>
    </source>
</evidence>
<dbReference type="InterPro" id="IPR055795">
    <property type="entry name" value="DUF7371"/>
</dbReference>
<evidence type="ECO:0000259" key="2">
    <source>
        <dbReference type="Pfam" id="PF24086"/>
    </source>
</evidence>
<dbReference type="Proteomes" id="UP000799441">
    <property type="component" value="Unassembled WGS sequence"/>
</dbReference>
<dbReference type="Pfam" id="PF24086">
    <property type="entry name" value="DUF7371"/>
    <property type="match status" value="1"/>
</dbReference>
<organism evidence="3 4">
    <name type="scientific">Polychaeton citri CBS 116435</name>
    <dbReference type="NCBI Taxonomy" id="1314669"/>
    <lineage>
        <taxon>Eukaryota</taxon>
        <taxon>Fungi</taxon>
        <taxon>Dikarya</taxon>
        <taxon>Ascomycota</taxon>
        <taxon>Pezizomycotina</taxon>
        <taxon>Dothideomycetes</taxon>
        <taxon>Dothideomycetidae</taxon>
        <taxon>Capnodiales</taxon>
        <taxon>Capnodiaceae</taxon>
        <taxon>Polychaeton</taxon>
    </lineage>
</organism>
<name>A0A9P4QH78_9PEZI</name>
<protein>
    <recommendedName>
        <fullName evidence="2">DUF7371 domain-containing protein</fullName>
    </recommendedName>
</protein>
<feature type="signal peptide" evidence="1">
    <location>
        <begin position="1"/>
        <end position="24"/>
    </location>
</feature>
<proteinExistence type="predicted"/>
<dbReference type="AlphaFoldDB" id="A0A9P4QH78"/>
<feature type="domain" description="DUF7371" evidence="2">
    <location>
        <begin position="50"/>
        <end position="201"/>
    </location>
</feature>
<comment type="caution">
    <text evidence="3">The sequence shown here is derived from an EMBL/GenBank/DDBJ whole genome shotgun (WGS) entry which is preliminary data.</text>
</comment>
<evidence type="ECO:0000256" key="1">
    <source>
        <dbReference type="SAM" id="SignalP"/>
    </source>
</evidence>
<feature type="chain" id="PRO_5040133309" description="DUF7371 domain-containing protein" evidence="1">
    <location>
        <begin position="25"/>
        <end position="209"/>
    </location>
</feature>
<keyword evidence="1" id="KW-0732">Signal</keyword>